<keyword evidence="2" id="KW-1185">Reference proteome</keyword>
<evidence type="ECO:0000313" key="2">
    <source>
        <dbReference type="Proteomes" id="UP000198281"/>
    </source>
</evidence>
<proteinExistence type="predicted"/>
<organism evidence="1 2">
    <name type="scientific">Edaphosphingomonas laterariae</name>
    <dbReference type="NCBI Taxonomy" id="861865"/>
    <lineage>
        <taxon>Bacteria</taxon>
        <taxon>Pseudomonadati</taxon>
        <taxon>Pseudomonadota</taxon>
        <taxon>Alphaproteobacteria</taxon>
        <taxon>Sphingomonadales</taxon>
        <taxon>Rhizorhabdaceae</taxon>
        <taxon>Edaphosphingomonas</taxon>
    </lineage>
</organism>
<reference evidence="2" key="1">
    <citation type="submission" date="2017-06" db="EMBL/GenBank/DDBJ databases">
        <authorList>
            <person name="Varghese N."/>
            <person name="Submissions S."/>
        </authorList>
    </citation>
    <scope>NUCLEOTIDE SEQUENCE [LARGE SCALE GENOMIC DNA]</scope>
    <source>
        <strain evidence="2">LNB2</strain>
    </source>
</reference>
<sequence>MTRPAHRLVWSPAFQVVHILFSGLCYRHCPNRFSVSPRMLALTVLRSYGPCLCLTLPWDPHAIYPPAS</sequence>
<dbReference type="Proteomes" id="UP000198281">
    <property type="component" value="Unassembled WGS sequence"/>
</dbReference>
<gene>
    <name evidence="1" type="ORF">SAMN06295912_12722</name>
</gene>
<dbReference type="EMBL" id="FZOS01000027">
    <property type="protein sequence ID" value="SNS97117.1"/>
    <property type="molecule type" value="Genomic_DNA"/>
</dbReference>
<evidence type="ECO:0000313" key="1">
    <source>
        <dbReference type="EMBL" id="SNS97117.1"/>
    </source>
</evidence>
<dbReference type="AlphaFoldDB" id="A0A239IU61"/>
<protein>
    <submittedName>
        <fullName evidence="1">Uncharacterized protein</fullName>
    </submittedName>
</protein>
<name>A0A239IU61_9SPHN</name>
<accession>A0A239IU61</accession>